<dbReference type="Proteomes" id="UP000610594">
    <property type="component" value="Unassembled WGS sequence"/>
</dbReference>
<keyword evidence="2" id="KW-1185">Reference proteome</keyword>
<dbReference type="RefSeq" id="WP_167236976.1">
    <property type="nucleotide sequence ID" value="NZ_WHJF01000023.1"/>
</dbReference>
<proteinExistence type="predicted"/>
<evidence type="ECO:0000313" key="1">
    <source>
        <dbReference type="EMBL" id="NHZ62834.1"/>
    </source>
</evidence>
<comment type="caution">
    <text evidence="1">The sequence shown here is derived from an EMBL/GenBank/DDBJ whole genome shotgun (WGS) entry which is preliminary data.</text>
</comment>
<sequence length="107" mass="11340">MPRRAALNALTVALAAAGDARDWVALDRAVGALGTDLRVLAASGPWSAPETRALAALRAQHDKAAELCAAELDALEAQMNHMHTNKAGFIAYALDNDTDTERNQAYP</sequence>
<accession>A0ABX0MJ79</accession>
<reference evidence="1 2" key="1">
    <citation type="submission" date="2019-10" db="EMBL/GenBank/DDBJ databases">
        <title>Taxonomy of Antarctic Massilia spp.: description of Massilia rubra sp. nov., Massilia aquatica sp. nov., Massilia mucilaginosa sp. nov., Massilia frigida sp. nov. isolated from streams, lakes and regoliths.</title>
        <authorList>
            <person name="Holochova P."/>
            <person name="Sedlacek I."/>
            <person name="Kralova S."/>
            <person name="Maslanova I."/>
            <person name="Busse H.-J."/>
            <person name="Stankova E."/>
            <person name="Vrbovska V."/>
            <person name="Kovarovic V."/>
            <person name="Bartak M."/>
            <person name="Svec P."/>
            <person name="Pantucek R."/>
        </authorList>
    </citation>
    <scope>NUCLEOTIDE SEQUENCE [LARGE SCALE GENOMIC DNA]</scope>
    <source>
        <strain evidence="1 2">CCM 8694</strain>
    </source>
</reference>
<organism evidence="1 2">
    <name type="scientific">Massilia genomosp. 1</name>
    <dbReference type="NCBI Taxonomy" id="2609280"/>
    <lineage>
        <taxon>Bacteria</taxon>
        <taxon>Pseudomonadati</taxon>
        <taxon>Pseudomonadota</taxon>
        <taxon>Betaproteobacteria</taxon>
        <taxon>Burkholderiales</taxon>
        <taxon>Oxalobacteraceae</taxon>
        <taxon>Telluria group</taxon>
        <taxon>Massilia</taxon>
    </lineage>
</organism>
<protein>
    <recommendedName>
        <fullName evidence="3">Flagellar protein FliT</fullName>
    </recommendedName>
</protein>
<name>A0ABX0MJ79_9BURK</name>
<evidence type="ECO:0000313" key="2">
    <source>
        <dbReference type="Proteomes" id="UP000610594"/>
    </source>
</evidence>
<evidence type="ECO:0008006" key="3">
    <source>
        <dbReference type="Google" id="ProtNLM"/>
    </source>
</evidence>
<gene>
    <name evidence="1" type="ORF">F1735_11045</name>
</gene>
<dbReference type="EMBL" id="WHJF01000023">
    <property type="protein sequence ID" value="NHZ62834.1"/>
    <property type="molecule type" value="Genomic_DNA"/>
</dbReference>